<reference evidence="2" key="1">
    <citation type="submission" date="2018-05" db="EMBL/GenBank/DDBJ databases">
        <authorList>
            <person name="Lanie J.A."/>
            <person name="Ng W.-L."/>
            <person name="Kazmierczak K.M."/>
            <person name="Andrzejewski T.M."/>
            <person name="Davidsen T.M."/>
            <person name="Wayne K.J."/>
            <person name="Tettelin H."/>
            <person name="Glass J.I."/>
            <person name="Rusch D."/>
            <person name="Podicherti R."/>
            <person name="Tsui H.-C.T."/>
            <person name="Winkler M.E."/>
        </authorList>
    </citation>
    <scope>NUCLEOTIDE SEQUENCE</scope>
</reference>
<organism evidence="2">
    <name type="scientific">marine metagenome</name>
    <dbReference type="NCBI Taxonomy" id="408172"/>
    <lineage>
        <taxon>unclassified sequences</taxon>
        <taxon>metagenomes</taxon>
        <taxon>ecological metagenomes</taxon>
    </lineage>
</organism>
<feature type="transmembrane region" description="Helical" evidence="1">
    <location>
        <begin position="122"/>
        <end position="144"/>
    </location>
</feature>
<dbReference type="EMBL" id="UINC01177725">
    <property type="protein sequence ID" value="SVD85514.1"/>
    <property type="molecule type" value="Genomic_DNA"/>
</dbReference>
<name>A0A382YQN1_9ZZZZ</name>
<feature type="non-terminal residue" evidence="2">
    <location>
        <position position="1"/>
    </location>
</feature>
<keyword evidence="1" id="KW-0472">Membrane</keyword>
<evidence type="ECO:0000313" key="2">
    <source>
        <dbReference type="EMBL" id="SVD85514.1"/>
    </source>
</evidence>
<proteinExistence type="predicted"/>
<feature type="transmembrane region" description="Helical" evidence="1">
    <location>
        <begin position="7"/>
        <end position="32"/>
    </location>
</feature>
<dbReference type="AlphaFoldDB" id="A0A382YQN1"/>
<sequence>LKFKIVFLYFFYLISLFIIGAIISLAVQYILTFVFDGTENTFLLFLIFDSEYFWDIIFWALIFPFFALILPQAATNELIGFINTVKQSKKVWLTLFLQALIIYIPIYFFSNAMEFLEVSPEFLSILIDLIINIIWAYGICLHVGCLSKTYILWKEEQSIY</sequence>
<keyword evidence="1" id="KW-1133">Transmembrane helix</keyword>
<gene>
    <name evidence="2" type="ORF">METZ01_LOCUS438368</name>
</gene>
<protein>
    <submittedName>
        <fullName evidence="2">Uncharacterized protein</fullName>
    </submittedName>
</protein>
<feature type="transmembrane region" description="Helical" evidence="1">
    <location>
        <begin position="91"/>
        <end position="110"/>
    </location>
</feature>
<evidence type="ECO:0000256" key="1">
    <source>
        <dbReference type="SAM" id="Phobius"/>
    </source>
</evidence>
<accession>A0A382YQN1</accession>
<feature type="transmembrane region" description="Helical" evidence="1">
    <location>
        <begin position="52"/>
        <end position="70"/>
    </location>
</feature>
<keyword evidence="1" id="KW-0812">Transmembrane</keyword>